<dbReference type="AlphaFoldDB" id="A0A238ZTN6"/>
<keyword evidence="3" id="KW-1185">Reference proteome</keyword>
<feature type="region of interest" description="Disordered" evidence="1">
    <location>
        <begin position="1"/>
        <end position="56"/>
    </location>
</feature>
<protein>
    <submittedName>
        <fullName evidence="2">Uncharacterized protein</fullName>
    </submittedName>
</protein>
<reference evidence="2 3" key="1">
    <citation type="submission" date="2017-06" db="EMBL/GenBank/DDBJ databases">
        <authorList>
            <person name="Kim H.J."/>
            <person name="Triplett B.A."/>
        </authorList>
    </citation>
    <scope>NUCLEOTIDE SEQUENCE [LARGE SCALE GENOMIC DNA]</scope>
    <source>
        <strain evidence="2 3">CGMCC 4.1858</strain>
    </source>
</reference>
<dbReference type="Proteomes" id="UP000198280">
    <property type="component" value="Unassembled WGS sequence"/>
</dbReference>
<evidence type="ECO:0000313" key="3">
    <source>
        <dbReference type="Proteomes" id="UP000198280"/>
    </source>
</evidence>
<accession>A0A238ZTN6</accession>
<gene>
    <name evidence="2" type="ORF">SAMN05216252_101539</name>
</gene>
<proteinExistence type="predicted"/>
<dbReference type="EMBL" id="FZOF01000001">
    <property type="protein sequence ID" value="SNR86502.1"/>
    <property type="molecule type" value="Genomic_DNA"/>
</dbReference>
<organism evidence="2 3">
    <name type="scientific">Actinacidiphila glaucinigra</name>
    <dbReference type="NCBI Taxonomy" id="235986"/>
    <lineage>
        <taxon>Bacteria</taxon>
        <taxon>Bacillati</taxon>
        <taxon>Actinomycetota</taxon>
        <taxon>Actinomycetes</taxon>
        <taxon>Kitasatosporales</taxon>
        <taxon>Streptomycetaceae</taxon>
        <taxon>Actinacidiphila</taxon>
    </lineage>
</organism>
<evidence type="ECO:0000313" key="2">
    <source>
        <dbReference type="EMBL" id="SNR86502.1"/>
    </source>
</evidence>
<name>A0A238ZTN6_9ACTN</name>
<evidence type="ECO:0000256" key="1">
    <source>
        <dbReference type="SAM" id="MobiDB-lite"/>
    </source>
</evidence>
<feature type="compositionally biased region" description="Basic residues" evidence="1">
    <location>
        <begin position="46"/>
        <end position="56"/>
    </location>
</feature>
<dbReference type="RefSeq" id="WP_179279628.1">
    <property type="nucleotide sequence ID" value="NZ_CP109343.1"/>
</dbReference>
<sequence>MGKNKNRGERTGQQHDRGAATTEEHAKSAGGREPAMTVPGAEPHVSQKRQKKFGHN</sequence>
<feature type="compositionally biased region" description="Basic and acidic residues" evidence="1">
    <location>
        <begin position="1"/>
        <end position="27"/>
    </location>
</feature>